<dbReference type="RefSeq" id="WP_129350616.1">
    <property type="nucleotide sequence ID" value="NZ_CP026538.1"/>
</dbReference>
<sequence length="209" mass="23240">MNIQFKLADLDNSKLPLFNKPGSEPYPDSAYVVLDSSDKSVFTEIAPQSGIDSSSVRINVNPQSIGYELREMLQSPKAIAFLERIFENLDNGETDKDLCDKFEDFLSKCPTAGVLDSISEFHDDFRQLWPDHMTLDEAAKYAISKIDDSEGCFWGNGVKIMKSDLLAAAHTAFDDEESLSSLQLDALVEDEWISESEADAVRPQSAPSM</sequence>
<reference evidence="1 2" key="1">
    <citation type="submission" date="2018-02" db="EMBL/GenBank/DDBJ databases">
        <title>Genome sequence of Desulfovibrio carbinolicus DSM 3852.</title>
        <authorList>
            <person name="Wilbanks E."/>
            <person name="Skennerton C.T."/>
            <person name="Orphan V.J."/>
        </authorList>
    </citation>
    <scope>NUCLEOTIDE SEQUENCE [LARGE SCALE GENOMIC DNA]</scope>
    <source>
        <strain evidence="1 2">DSM 3852</strain>
    </source>
</reference>
<dbReference type="AlphaFoldDB" id="A0A4P6HJZ8"/>
<keyword evidence="2" id="KW-1185">Reference proteome</keyword>
<dbReference type="EMBL" id="CP026538">
    <property type="protein sequence ID" value="QAZ66804.1"/>
    <property type="molecule type" value="Genomic_DNA"/>
</dbReference>
<dbReference type="KEGG" id="dcb:C3Y92_05925"/>
<evidence type="ECO:0000313" key="1">
    <source>
        <dbReference type="EMBL" id="QAZ66804.1"/>
    </source>
</evidence>
<gene>
    <name evidence="1" type="ORF">C3Y92_05925</name>
</gene>
<dbReference type="Proteomes" id="UP000293296">
    <property type="component" value="Chromosome"/>
</dbReference>
<proteinExistence type="predicted"/>
<protein>
    <submittedName>
        <fullName evidence="1">Uncharacterized protein</fullName>
    </submittedName>
</protein>
<accession>A0A4P6HJZ8</accession>
<name>A0A4P6HJZ8_9BACT</name>
<evidence type="ECO:0000313" key="2">
    <source>
        <dbReference type="Proteomes" id="UP000293296"/>
    </source>
</evidence>
<organism evidence="1 2">
    <name type="scientific">Solidesulfovibrio carbinolicus</name>
    <dbReference type="NCBI Taxonomy" id="296842"/>
    <lineage>
        <taxon>Bacteria</taxon>
        <taxon>Pseudomonadati</taxon>
        <taxon>Thermodesulfobacteriota</taxon>
        <taxon>Desulfovibrionia</taxon>
        <taxon>Desulfovibrionales</taxon>
        <taxon>Desulfovibrionaceae</taxon>
        <taxon>Solidesulfovibrio</taxon>
    </lineage>
</organism>